<name>A0AAE1BFG3_PETCI</name>
<comment type="caution">
    <text evidence="3">The sequence shown here is derived from an EMBL/GenBank/DDBJ whole genome shotgun (WGS) entry which is preliminary data.</text>
</comment>
<keyword evidence="2" id="KW-0812">Transmembrane</keyword>
<sequence>MTGILFSSASVVGSVLGASVWFLPALLAAVAYYKYDEIDPESRPIDRARLYKEYDFIIKPHSVNQADCGFVVEVFFPLPPPLHPLPPPKTNIGLASTHTLLSLQPHPSFNLPPPSPLPPPPSSPLI</sequence>
<feature type="transmembrane region" description="Helical" evidence="2">
    <location>
        <begin position="12"/>
        <end position="33"/>
    </location>
</feature>
<evidence type="ECO:0000313" key="4">
    <source>
        <dbReference type="Proteomes" id="UP001286313"/>
    </source>
</evidence>
<keyword evidence="2" id="KW-0472">Membrane</keyword>
<feature type="region of interest" description="Disordered" evidence="1">
    <location>
        <begin position="104"/>
        <end position="126"/>
    </location>
</feature>
<evidence type="ECO:0000313" key="3">
    <source>
        <dbReference type="EMBL" id="KAK3849203.1"/>
    </source>
</evidence>
<feature type="compositionally biased region" description="Pro residues" evidence="1">
    <location>
        <begin position="110"/>
        <end position="126"/>
    </location>
</feature>
<gene>
    <name evidence="3" type="ORF">Pcinc_044032</name>
</gene>
<reference evidence="3" key="1">
    <citation type="submission" date="2023-10" db="EMBL/GenBank/DDBJ databases">
        <title>Genome assemblies of two species of porcelain crab, Petrolisthes cinctipes and Petrolisthes manimaculis (Anomura: Porcellanidae).</title>
        <authorList>
            <person name="Angst P."/>
        </authorList>
    </citation>
    <scope>NUCLEOTIDE SEQUENCE</scope>
    <source>
        <strain evidence="3">PB745_01</strain>
        <tissue evidence="3">Gill</tissue>
    </source>
</reference>
<keyword evidence="4" id="KW-1185">Reference proteome</keyword>
<dbReference type="AlphaFoldDB" id="A0AAE1BFG3"/>
<keyword evidence="2" id="KW-1133">Transmembrane helix</keyword>
<evidence type="ECO:0000256" key="1">
    <source>
        <dbReference type="SAM" id="MobiDB-lite"/>
    </source>
</evidence>
<protein>
    <submittedName>
        <fullName evidence="3">Uncharacterized protein</fullName>
    </submittedName>
</protein>
<dbReference type="EMBL" id="JAWQEG010009068">
    <property type="protein sequence ID" value="KAK3849203.1"/>
    <property type="molecule type" value="Genomic_DNA"/>
</dbReference>
<evidence type="ECO:0000256" key="2">
    <source>
        <dbReference type="SAM" id="Phobius"/>
    </source>
</evidence>
<accession>A0AAE1BFG3</accession>
<dbReference type="Proteomes" id="UP001286313">
    <property type="component" value="Unassembled WGS sequence"/>
</dbReference>
<proteinExistence type="predicted"/>
<organism evidence="3 4">
    <name type="scientific">Petrolisthes cinctipes</name>
    <name type="common">Flat porcelain crab</name>
    <dbReference type="NCBI Taxonomy" id="88211"/>
    <lineage>
        <taxon>Eukaryota</taxon>
        <taxon>Metazoa</taxon>
        <taxon>Ecdysozoa</taxon>
        <taxon>Arthropoda</taxon>
        <taxon>Crustacea</taxon>
        <taxon>Multicrustacea</taxon>
        <taxon>Malacostraca</taxon>
        <taxon>Eumalacostraca</taxon>
        <taxon>Eucarida</taxon>
        <taxon>Decapoda</taxon>
        <taxon>Pleocyemata</taxon>
        <taxon>Anomura</taxon>
        <taxon>Galatheoidea</taxon>
        <taxon>Porcellanidae</taxon>
        <taxon>Petrolisthes</taxon>
    </lineage>
</organism>